<evidence type="ECO:0000259" key="3">
    <source>
        <dbReference type="SMART" id="SM00047"/>
    </source>
</evidence>
<feature type="signal peptide" evidence="2">
    <location>
        <begin position="1"/>
        <end position="30"/>
    </location>
</feature>
<keyword evidence="1 4" id="KW-0378">Hydrolase</keyword>
<feature type="chain" id="PRO_5039373590" evidence="2">
    <location>
        <begin position="31"/>
        <end position="469"/>
    </location>
</feature>
<dbReference type="PANTHER" id="PTHR33308">
    <property type="entry name" value="PEPTIDOGLYCAN HYDROLASE FLGJ"/>
    <property type="match status" value="1"/>
</dbReference>
<dbReference type="Pfam" id="PF01832">
    <property type="entry name" value="Glucosaminidase"/>
    <property type="match status" value="1"/>
</dbReference>
<proteinExistence type="predicted"/>
<evidence type="ECO:0000313" key="4">
    <source>
        <dbReference type="EMBL" id="MBG6135860.1"/>
    </source>
</evidence>
<dbReference type="Gene3D" id="1.10.530.10">
    <property type="match status" value="1"/>
</dbReference>
<sequence length="469" mass="49032">MHQLIFRRRASRARTALAALCLTLIGVAGASAVDAPARASTQTDFIAVAGPAAQRGQVEYQVPASVTVAQAILESSWGQSNLSVRDKNYFGIKCATANDPGPIAVGCRPYPTEECVPAPCHTVTASFRSYASMEDSFRDHGKLLRESARYANAFKYTTDPDRFIYEVWKAGYATDPAYPGKVTKLMRDYDLYRFNAITSSPIAVGSDGTQMILTSGGTVLAKQGIGLYGWTVETDPGVKAIATSGGVQMILTADGTVLAKTGIGLYGWTVESDPGITAIAVGGDGTQLILDASGTVWAKKGVGLYGWTQETDAVVKAIAVGSDGTQMILTTDGTVLAKQGIGLYDWTVESDPGVTAIATNGGVQVILTTGGSVLAKQGIGLYGWTVESDPGITAIAVGNDGTQLIRDGAGKVLAKKSIGLYDWTVESDAVVAAVATNAGVQLILDNSGHVLAKDTIGLYGWTVESDPIR</sequence>
<feature type="domain" description="Mannosyl-glycoprotein endo-beta-N-acetylglucosamidase-like" evidence="3">
    <location>
        <begin position="34"/>
        <end position="195"/>
    </location>
</feature>
<dbReference type="RefSeq" id="WP_197002916.1">
    <property type="nucleotide sequence ID" value="NZ_BONS01000002.1"/>
</dbReference>
<accession>A0A8J7GD57</accession>
<protein>
    <submittedName>
        <fullName evidence="4">Flagellum-specific peptidoglycan hydrolase FlgJ</fullName>
    </submittedName>
</protein>
<keyword evidence="2" id="KW-0732">Signal</keyword>
<dbReference type="GO" id="GO:0071973">
    <property type="term" value="P:bacterial-type flagellum-dependent cell motility"/>
    <property type="evidence" value="ECO:0007669"/>
    <property type="project" value="TreeGrafter"/>
</dbReference>
<dbReference type="GO" id="GO:0004040">
    <property type="term" value="F:amidase activity"/>
    <property type="evidence" value="ECO:0007669"/>
    <property type="project" value="InterPro"/>
</dbReference>
<reference evidence="4" key="1">
    <citation type="submission" date="2020-11" db="EMBL/GenBank/DDBJ databases">
        <title>Sequencing the genomes of 1000 actinobacteria strains.</title>
        <authorList>
            <person name="Klenk H.-P."/>
        </authorList>
    </citation>
    <scope>NUCLEOTIDE SEQUENCE</scope>
    <source>
        <strain evidence="4">DSM 45356</strain>
    </source>
</reference>
<keyword evidence="5" id="KW-1185">Reference proteome</keyword>
<gene>
    <name evidence="4" type="ORF">IW245_002054</name>
</gene>
<dbReference type="NCBIfam" id="NF038016">
    <property type="entry name" value="sporang_Gsm"/>
    <property type="match status" value="1"/>
</dbReference>
<dbReference type="SUPFAM" id="SSF50985">
    <property type="entry name" value="RCC1/BLIP-II"/>
    <property type="match status" value="1"/>
</dbReference>
<dbReference type="PRINTS" id="PR01002">
    <property type="entry name" value="FLGFLGJ"/>
</dbReference>
<comment type="caution">
    <text evidence="4">The sequence shown here is derived from an EMBL/GenBank/DDBJ whole genome shotgun (WGS) entry which is preliminary data.</text>
</comment>
<dbReference type="InterPro" id="IPR051056">
    <property type="entry name" value="Glycosyl_Hydrolase_73"/>
</dbReference>
<evidence type="ECO:0000313" key="5">
    <source>
        <dbReference type="Proteomes" id="UP000622552"/>
    </source>
</evidence>
<evidence type="ECO:0000256" key="2">
    <source>
        <dbReference type="SAM" id="SignalP"/>
    </source>
</evidence>
<evidence type="ECO:0000256" key="1">
    <source>
        <dbReference type="ARBA" id="ARBA00022801"/>
    </source>
</evidence>
<dbReference type="AlphaFoldDB" id="A0A8J7GD57"/>
<dbReference type="Proteomes" id="UP000622552">
    <property type="component" value="Unassembled WGS sequence"/>
</dbReference>
<dbReference type="SMART" id="SM00047">
    <property type="entry name" value="LYZ2"/>
    <property type="match status" value="1"/>
</dbReference>
<organism evidence="4 5">
    <name type="scientific">Longispora fulva</name>
    <dbReference type="NCBI Taxonomy" id="619741"/>
    <lineage>
        <taxon>Bacteria</taxon>
        <taxon>Bacillati</taxon>
        <taxon>Actinomycetota</taxon>
        <taxon>Actinomycetes</taxon>
        <taxon>Micromonosporales</taxon>
        <taxon>Micromonosporaceae</taxon>
        <taxon>Longispora</taxon>
    </lineage>
</organism>
<dbReference type="InterPro" id="IPR009091">
    <property type="entry name" value="RCC1/BLIP-II"/>
</dbReference>
<dbReference type="PANTHER" id="PTHR33308:SF9">
    <property type="entry name" value="PEPTIDOGLYCAN HYDROLASE FLGJ"/>
    <property type="match status" value="1"/>
</dbReference>
<dbReference type="EMBL" id="JADOUF010000001">
    <property type="protein sequence ID" value="MBG6135860.1"/>
    <property type="molecule type" value="Genomic_DNA"/>
</dbReference>
<dbReference type="InterPro" id="IPR002901">
    <property type="entry name" value="MGlyc_endo_b_GlcNAc-like_dom"/>
</dbReference>
<name>A0A8J7GD57_9ACTN</name>